<name>F7XMY2_METZD</name>
<dbReference type="KEGG" id="mzh:Mzhil_0123"/>
<dbReference type="EMBL" id="CP002101">
    <property type="protein sequence ID" value="AEH60003.1"/>
    <property type="molecule type" value="Genomic_DNA"/>
</dbReference>
<dbReference type="HOGENOM" id="CLU_2581499_0_0_2"/>
<proteinExistence type="predicted"/>
<dbReference type="RefSeq" id="WP_013897442.1">
    <property type="nucleotide sequence ID" value="NC_015676.1"/>
</dbReference>
<dbReference type="Proteomes" id="UP000006622">
    <property type="component" value="Chromosome"/>
</dbReference>
<dbReference type="GeneID" id="10821719"/>
<dbReference type="AlphaFoldDB" id="F7XMY2"/>
<keyword evidence="2" id="KW-1185">Reference proteome</keyword>
<evidence type="ECO:0000313" key="2">
    <source>
        <dbReference type="Proteomes" id="UP000006622"/>
    </source>
</evidence>
<sequence length="80" mass="9325">MSYSIQERVVSKTEDELVFEFDFIKNNIIVLSVNDDPEHPDIMKFQRLLKVSIAYGMYDIFIKSVDDFCIPNLLFINGAM</sequence>
<organism evidence="1 2">
    <name type="scientific">Methanosalsum zhilinae (strain DSM 4017 / NBRC 107636 / OCM 62 / WeN5)</name>
    <name type="common">Methanohalophilus zhilinae</name>
    <dbReference type="NCBI Taxonomy" id="679901"/>
    <lineage>
        <taxon>Archaea</taxon>
        <taxon>Methanobacteriati</taxon>
        <taxon>Methanobacteriota</taxon>
        <taxon>Stenosarchaea group</taxon>
        <taxon>Methanomicrobia</taxon>
        <taxon>Methanosarcinales</taxon>
        <taxon>Methanosarcinaceae</taxon>
        <taxon>Methanosalsum</taxon>
    </lineage>
</organism>
<evidence type="ECO:0000313" key="1">
    <source>
        <dbReference type="EMBL" id="AEH60003.1"/>
    </source>
</evidence>
<gene>
    <name evidence="1" type="ordered locus">Mzhil_0123</name>
</gene>
<protein>
    <submittedName>
        <fullName evidence="1">Uncharacterized protein</fullName>
    </submittedName>
</protein>
<accession>F7XMY2</accession>
<reference evidence="1" key="1">
    <citation type="submission" date="2010-07" db="EMBL/GenBank/DDBJ databases">
        <title>The complete genome of Methanosalsum zhilinae DSM 4017.</title>
        <authorList>
            <consortium name="US DOE Joint Genome Institute (JGI-PGF)"/>
            <person name="Lucas S."/>
            <person name="Copeland A."/>
            <person name="Lapidus A."/>
            <person name="Glavina del Rio T."/>
            <person name="Dalin E."/>
            <person name="Tice H."/>
            <person name="Bruce D."/>
            <person name="Goodwin L."/>
            <person name="Pitluck S."/>
            <person name="Kyrpides N."/>
            <person name="Mavromatis K."/>
            <person name="Ovchinnikova G."/>
            <person name="Daligault H."/>
            <person name="Detter J.C."/>
            <person name="Han C."/>
            <person name="Tapia R."/>
            <person name="Larimer F."/>
            <person name="Land M."/>
            <person name="Hauser L."/>
            <person name="Markowitz V."/>
            <person name="Cheng J.-F."/>
            <person name="Hugenholtz P."/>
            <person name="Woyke T."/>
            <person name="Wu D."/>
            <person name="Spring S."/>
            <person name="Schueler E."/>
            <person name="Brambilla E."/>
            <person name="Klenk H.-P."/>
            <person name="Eisen J.A."/>
        </authorList>
    </citation>
    <scope>NUCLEOTIDE SEQUENCE</scope>
    <source>
        <strain evidence="1">DSM 4017</strain>
    </source>
</reference>